<keyword evidence="6 8" id="KW-1133">Transmembrane helix</keyword>
<evidence type="ECO:0000313" key="10">
    <source>
        <dbReference type="Proteomes" id="UP000540014"/>
    </source>
</evidence>
<dbReference type="GO" id="GO:0008233">
    <property type="term" value="F:peptidase activity"/>
    <property type="evidence" value="ECO:0007669"/>
    <property type="project" value="UniProtKB-KW"/>
</dbReference>
<dbReference type="Proteomes" id="UP000540014">
    <property type="component" value="Unassembled WGS sequence"/>
</dbReference>
<name>A0A7X9NGL2_9FIRM</name>
<dbReference type="GO" id="GO:0006508">
    <property type="term" value="P:proteolysis"/>
    <property type="evidence" value="ECO:0007669"/>
    <property type="project" value="UniProtKB-KW"/>
</dbReference>
<dbReference type="GO" id="GO:0016020">
    <property type="term" value="C:membrane"/>
    <property type="evidence" value="ECO:0007669"/>
    <property type="project" value="InterPro"/>
</dbReference>
<keyword evidence="1" id="KW-1003">Cell membrane</keyword>
<proteinExistence type="predicted"/>
<keyword evidence="4 8" id="KW-0812">Transmembrane</keyword>
<gene>
    <name evidence="9" type="ORF">HF861_03195</name>
</gene>
<dbReference type="Pfam" id="PF04647">
    <property type="entry name" value="AgrB"/>
    <property type="match status" value="1"/>
</dbReference>
<keyword evidence="7 8" id="KW-0472">Membrane</keyword>
<evidence type="ECO:0000256" key="8">
    <source>
        <dbReference type="SAM" id="Phobius"/>
    </source>
</evidence>
<organism evidence="9 10">
    <name type="scientific">Faecalicoccus pleomorphus</name>
    <dbReference type="NCBI Taxonomy" id="1323"/>
    <lineage>
        <taxon>Bacteria</taxon>
        <taxon>Bacillati</taxon>
        <taxon>Bacillota</taxon>
        <taxon>Erysipelotrichia</taxon>
        <taxon>Erysipelotrichales</taxon>
        <taxon>Erysipelotrichaceae</taxon>
        <taxon>Faecalicoccus</taxon>
    </lineage>
</organism>
<dbReference type="GO" id="GO:0009372">
    <property type="term" value="P:quorum sensing"/>
    <property type="evidence" value="ECO:0007669"/>
    <property type="project" value="UniProtKB-KW"/>
</dbReference>
<dbReference type="InterPro" id="IPR006741">
    <property type="entry name" value="AgrB"/>
</dbReference>
<feature type="transmembrane region" description="Helical" evidence="8">
    <location>
        <begin position="137"/>
        <end position="158"/>
    </location>
</feature>
<sequence>MDFYKIFKQHNITIDKDVFDYGYTILKNYFIIFIISMFFSLIFQTLIETLFFFFSFVWLRRYLGGFHFNNSFCCNFFSLLLIILVPISIKYFLTIDWISLIIICALSLTLFLIIGPLDHPNKKITKNEKTVFKKKGFIIEIFFLIILLICKFFNFNIIVNSICMSFICSSISQVIALIKIFREQ</sequence>
<keyword evidence="2" id="KW-0673">Quorum sensing</keyword>
<feature type="transmembrane region" description="Helical" evidence="8">
    <location>
        <begin position="164"/>
        <end position="181"/>
    </location>
</feature>
<comment type="caution">
    <text evidence="9">The sequence shown here is derived from an EMBL/GenBank/DDBJ whole genome shotgun (WGS) entry which is preliminary data.</text>
</comment>
<evidence type="ECO:0000256" key="2">
    <source>
        <dbReference type="ARBA" id="ARBA00022654"/>
    </source>
</evidence>
<feature type="transmembrane region" description="Helical" evidence="8">
    <location>
        <begin position="97"/>
        <end position="117"/>
    </location>
</feature>
<dbReference type="AlphaFoldDB" id="A0A7X9NGL2"/>
<evidence type="ECO:0000256" key="4">
    <source>
        <dbReference type="ARBA" id="ARBA00022692"/>
    </source>
</evidence>
<accession>A0A7X9NGL2</accession>
<keyword evidence="3" id="KW-0645">Protease</keyword>
<evidence type="ECO:0000313" key="9">
    <source>
        <dbReference type="EMBL" id="NME43887.1"/>
    </source>
</evidence>
<evidence type="ECO:0000256" key="1">
    <source>
        <dbReference type="ARBA" id="ARBA00022475"/>
    </source>
</evidence>
<reference evidence="9 10" key="1">
    <citation type="submission" date="2020-04" db="EMBL/GenBank/DDBJ databases">
        <authorList>
            <person name="Hitch T.C.A."/>
            <person name="Wylensek D."/>
            <person name="Clavel T."/>
        </authorList>
    </citation>
    <scope>NUCLEOTIDE SEQUENCE [LARGE SCALE GENOMIC DNA]</scope>
    <source>
        <strain evidence="9 10">BSM-383-APC-22F</strain>
    </source>
</reference>
<dbReference type="SMART" id="SM00793">
    <property type="entry name" value="AgrB"/>
    <property type="match status" value="1"/>
</dbReference>
<dbReference type="EMBL" id="JABAFR010000005">
    <property type="protein sequence ID" value="NME43887.1"/>
    <property type="molecule type" value="Genomic_DNA"/>
</dbReference>
<evidence type="ECO:0000256" key="6">
    <source>
        <dbReference type="ARBA" id="ARBA00022989"/>
    </source>
</evidence>
<evidence type="ECO:0000256" key="5">
    <source>
        <dbReference type="ARBA" id="ARBA00022801"/>
    </source>
</evidence>
<feature type="transmembrane region" description="Helical" evidence="8">
    <location>
        <begin position="71"/>
        <end position="91"/>
    </location>
</feature>
<dbReference type="RefSeq" id="WP_168964861.1">
    <property type="nucleotide sequence ID" value="NZ_JABAFR010000005.1"/>
</dbReference>
<feature type="transmembrane region" description="Helical" evidence="8">
    <location>
        <begin position="29"/>
        <end position="59"/>
    </location>
</feature>
<evidence type="ECO:0000256" key="3">
    <source>
        <dbReference type="ARBA" id="ARBA00022670"/>
    </source>
</evidence>
<keyword evidence="5" id="KW-0378">Hydrolase</keyword>
<protein>
    <submittedName>
        <fullName evidence="9">Accessory gene regulator B family protein</fullName>
    </submittedName>
</protein>
<evidence type="ECO:0000256" key="7">
    <source>
        <dbReference type="ARBA" id="ARBA00023136"/>
    </source>
</evidence>